<evidence type="ECO:0000256" key="9">
    <source>
        <dbReference type="SAM" id="SignalP"/>
    </source>
</evidence>
<dbReference type="Gene3D" id="1.10.630.10">
    <property type="entry name" value="Cytochrome P450"/>
    <property type="match status" value="1"/>
</dbReference>
<comment type="similarity">
    <text evidence="3">Belongs to the cytochrome P450 family.</text>
</comment>
<dbReference type="InterPro" id="IPR036396">
    <property type="entry name" value="Cyt_P450_sf"/>
</dbReference>
<reference evidence="10" key="1">
    <citation type="submission" date="2021-02" db="EMBL/GenBank/DDBJ databases">
        <authorList>
            <person name="Nieuwenhuis M."/>
            <person name="Van De Peppel L.J.J."/>
        </authorList>
    </citation>
    <scope>NUCLEOTIDE SEQUENCE</scope>
    <source>
        <strain evidence="10">D49</strain>
    </source>
</reference>
<sequence>MDVFFAFVFLSILNNLLRRSRQVAPLPPGPKGLPLIGNVLDMPSEKEWLTFAQWGEQWGDISSITVLGQPMIILNSAKAAYEMLDKKSPIYSDRPVLQMGGNLVGWKNTLVLLPYGDRFRRFRRMFHGVIGSRASMKNFAQIEEAETHRFLGRVLTKPSDLSAHIRHTAGAIILRISHGYEVKETNDPFVQLADQATYQFALSTAPGGFLVDVLPILRHVPTWFPGAGFQRTAKLWASTLVEMVEQPHEYVKRQMAAGTAPISFTSSLLEKNISAEEEFDIKWSSASLYSGGADTTVSAIYSFFLAMALHPEVVKKAQAEIDSVVGNDRLPTLEDRPYLPYVDALTKEVFRWNAVVPTGEGLRTVSCPSSANHRRV</sequence>
<dbReference type="GO" id="GO:0020037">
    <property type="term" value="F:heme binding"/>
    <property type="evidence" value="ECO:0007669"/>
    <property type="project" value="InterPro"/>
</dbReference>
<evidence type="ECO:0000256" key="7">
    <source>
        <dbReference type="ARBA" id="ARBA00023004"/>
    </source>
</evidence>
<dbReference type="InterPro" id="IPR001128">
    <property type="entry name" value="Cyt_P450"/>
</dbReference>
<keyword evidence="4" id="KW-0349">Heme</keyword>
<evidence type="ECO:0000256" key="8">
    <source>
        <dbReference type="ARBA" id="ARBA00023033"/>
    </source>
</evidence>
<protein>
    <recommendedName>
        <fullName evidence="12">Cytochrome P450</fullName>
    </recommendedName>
</protein>
<dbReference type="Proteomes" id="UP000717328">
    <property type="component" value="Unassembled WGS sequence"/>
</dbReference>
<evidence type="ECO:0000256" key="1">
    <source>
        <dbReference type="ARBA" id="ARBA00001971"/>
    </source>
</evidence>
<keyword evidence="8" id="KW-0503">Monooxygenase</keyword>
<dbReference type="AlphaFoldDB" id="A0A9P7KJ59"/>
<evidence type="ECO:0008006" key="12">
    <source>
        <dbReference type="Google" id="ProtNLM"/>
    </source>
</evidence>
<dbReference type="Pfam" id="PF00067">
    <property type="entry name" value="p450"/>
    <property type="match status" value="1"/>
</dbReference>
<keyword evidence="7" id="KW-0408">Iron</keyword>
<name>A0A9P7KJ59_9AGAR</name>
<comment type="cofactor">
    <cofactor evidence="1">
        <name>heme</name>
        <dbReference type="ChEBI" id="CHEBI:30413"/>
    </cofactor>
</comment>
<evidence type="ECO:0000256" key="4">
    <source>
        <dbReference type="ARBA" id="ARBA00022617"/>
    </source>
</evidence>
<dbReference type="EMBL" id="JABCKI010000003">
    <property type="protein sequence ID" value="KAG5654671.1"/>
    <property type="molecule type" value="Genomic_DNA"/>
</dbReference>
<comment type="caution">
    <text evidence="10">The sequence shown here is derived from an EMBL/GenBank/DDBJ whole genome shotgun (WGS) entry which is preliminary data.</text>
</comment>
<reference evidence="10" key="2">
    <citation type="submission" date="2021-10" db="EMBL/GenBank/DDBJ databases">
        <title>Phylogenomics reveals ancestral predisposition of the termite-cultivated fungus Termitomyces towards a domesticated lifestyle.</title>
        <authorList>
            <person name="Auxier B."/>
            <person name="Grum-Grzhimaylo A."/>
            <person name="Cardenas M.E."/>
            <person name="Lodge J.D."/>
            <person name="Laessoe T."/>
            <person name="Pedersen O."/>
            <person name="Smith M.E."/>
            <person name="Kuyper T.W."/>
            <person name="Franco-Molano E.A."/>
            <person name="Baroni T.J."/>
            <person name="Aanen D.K."/>
        </authorList>
    </citation>
    <scope>NUCLEOTIDE SEQUENCE</scope>
    <source>
        <strain evidence="10">D49</strain>
    </source>
</reference>
<evidence type="ECO:0000256" key="2">
    <source>
        <dbReference type="ARBA" id="ARBA00005179"/>
    </source>
</evidence>
<accession>A0A9P7KJ59</accession>
<dbReference type="PANTHER" id="PTHR46300">
    <property type="entry name" value="P450, PUTATIVE (EUROFUNG)-RELATED-RELATED"/>
    <property type="match status" value="1"/>
</dbReference>
<proteinExistence type="inferred from homology"/>
<feature type="signal peptide" evidence="9">
    <location>
        <begin position="1"/>
        <end position="22"/>
    </location>
</feature>
<organism evidence="10 11">
    <name type="scientific">Sphagnurus paluster</name>
    <dbReference type="NCBI Taxonomy" id="117069"/>
    <lineage>
        <taxon>Eukaryota</taxon>
        <taxon>Fungi</taxon>
        <taxon>Dikarya</taxon>
        <taxon>Basidiomycota</taxon>
        <taxon>Agaricomycotina</taxon>
        <taxon>Agaricomycetes</taxon>
        <taxon>Agaricomycetidae</taxon>
        <taxon>Agaricales</taxon>
        <taxon>Tricholomatineae</taxon>
        <taxon>Lyophyllaceae</taxon>
        <taxon>Sphagnurus</taxon>
    </lineage>
</organism>
<evidence type="ECO:0000256" key="3">
    <source>
        <dbReference type="ARBA" id="ARBA00010617"/>
    </source>
</evidence>
<dbReference type="GO" id="GO:0004497">
    <property type="term" value="F:monooxygenase activity"/>
    <property type="evidence" value="ECO:0007669"/>
    <property type="project" value="UniProtKB-KW"/>
</dbReference>
<dbReference type="InterPro" id="IPR050364">
    <property type="entry name" value="Cytochrome_P450_fung"/>
</dbReference>
<dbReference type="PANTHER" id="PTHR46300:SF7">
    <property type="entry name" value="P450, PUTATIVE (EUROFUNG)-RELATED"/>
    <property type="match status" value="1"/>
</dbReference>
<keyword evidence="9" id="KW-0732">Signal</keyword>
<dbReference type="PRINTS" id="PR00463">
    <property type="entry name" value="EP450I"/>
</dbReference>
<dbReference type="InterPro" id="IPR002401">
    <property type="entry name" value="Cyt_P450_E_grp-I"/>
</dbReference>
<keyword evidence="11" id="KW-1185">Reference proteome</keyword>
<evidence type="ECO:0000313" key="11">
    <source>
        <dbReference type="Proteomes" id="UP000717328"/>
    </source>
</evidence>
<keyword evidence="6" id="KW-0560">Oxidoreductase</keyword>
<gene>
    <name evidence="10" type="ORF">H0H81_009920</name>
</gene>
<dbReference type="GO" id="GO:0016705">
    <property type="term" value="F:oxidoreductase activity, acting on paired donors, with incorporation or reduction of molecular oxygen"/>
    <property type="evidence" value="ECO:0007669"/>
    <property type="project" value="InterPro"/>
</dbReference>
<keyword evidence="5" id="KW-0479">Metal-binding</keyword>
<evidence type="ECO:0000256" key="6">
    <source>
        <dbReference type="ARBA" id="ARBA00023002"/>
    </source>
</evidence>
<comment type="pathway">
    <text evidence="2">Secondary metabolite biosynthesis.</text>
</comment>
<dbReference type="GO" id="GO:0005506">
    <property type="term" value="F:iron ion binding"/>
    <property type="evidence" value="ECO:0007669"/>
    <property type="project" value="InterPro"/>
</dbReference>
<evidence type="ECO:0000313" key="10">
    <source>
        <dbReference type="EMBL" id="KAG5654671.1"/>
    </source>
</evidence>
<evidence type="ECO:0000256" key="5">
    <source>
        <dbReference type="ARBA" id="ARBA00022723"/>
    </source>
</evidence>
<feature type="chain" id="PRO_5040302034" description="Cytochrome P450" evidence="9">
    <location>
        <begin position="23"/>
        <end position="376"/>
    </location>
</feature>
<dbReference type="SUPFAM" id="SSF48264">
    <property type="entry name" value="Cytochrome P450"/>
    <property type="match status" value="1"/>
</dbReference>
<dbReference type="OrthoDB" id="2789670at2759"/>